<organism evidence="13 14">
    <name type="scientific">Virgibacillus phasianinus</name>
    <dbReference type="NCBI Taxonomy" id="2017483"/>
    <lineage>
        <taxon>Bacteria</taxon>
        <taxon>Bacillati</taxon>
        <taxon>Bacillota</taxon>
        <taxon>Bacilli</taxon>
        <taxon>Bacillales</taxon>
        <taxon>Bacillaceae</taxon>
        <taxon>Virgibacillus</taxon>
    </lineage>
</organism>
<feature type="binding site" evidence="10">
    <location>
        <position position="230"/>
    </location>
    <ligand>
        <name>K(+)</name>
        <dbReference type="ChEBI" id="CHEBI:29103"/>
    </ligand>
</feature>
<sequence>METDTITAISTPIGEGAIAIVRLSGPEAIKIANSLFRGKDLEQVDSHTIQYGKIIDPETNEIAEEVMVSIMRAPKTFTREDVVEINCHGGMVSINRILEIILNRGARLAEPGEFTKRAFLHGRIDLSQAEAVMDLIRAKTDKAMSVALKQMDGRLSALIQRLRQELLETVAHVEVNIDYPEYDDVEEMSHEMMRVKTKEVFHEIEKLLEVAKQGKILREGLATAIIGRPNVGKSSLMNTLVQENKAIVTEVPGTTRDIIEEYVNVRGVPLRLVDTAGIRETEDIVEKIGVERSRKVLKESDLILFVLNNNEELTLEDEKLFEAVQGLEYIVIINKTDLPAKLDLESVRKLSEGKPIITTSLIEEEGVDELEKAIAQTFFTGEIDSGDLTYVSNVRHIQLLKQAKQALADAEASLEMAMPLDIIQIDITRTWELLGEIIGDTASDSLIDQLFSQFCLGK</sequence>
<dbReference type="GO" id="GO:0005829">
    <property type="term" value="C:cytosol"/>
    <property type="evidence" value="ECO:0007669"/>
    <property type="project" value="TreeGrafter"/>
</dbReference>
<feature type="binding site" evidence="10">
    <location>
        <position position="123"/>
    </location>
    <ligand>
        <name>(6S)-5-formyl-5,6,7,8-tetrahydrofolate</name>
        <dbReference type="ChEBI" id="CHEBI:57457"/>
    </ligand>
</feature>
<dbReference type="Pfam" id="PF01926">
    <property type="entry name" value="MMR_HSR1"/>
    <property type="match status" value="1"/>
</dbReference>
<comment type="similarity">
    <text evidence="1 10 11">Belongs to the TRAFAC class TrmE-Era-EngA-EngB-Septin-like GTPase superfamily. TrmE GTPase family.</text>
</comment>
<feature type="binding site" evidence="10">
    <location>
        <begin position="230"/>
        <end position="235"/>
    </location>
    <ligand>
        <name>GTP</name>
        <dbReference type="ChEBI" id="CHEBI:37565"/>
    </ligand>
</feature>
<dbReference type="EC" id="3.6.-.-" evidence="10"/>
<comment type="subunit">
    <text evidence="10">Homodimer. Heterotetramer of two MnmE and two MnmG subunits.</text>
</comment>
<dbReference type="FunFam" id="3.40.50.300:FF:000494">
    <property type="entry name" value="tRNA modification GTPase MnmE"/>
    <property type="match status" value="1"/>
</dbReference>
<dbReference type="InterPro" id="IPR018948">
    <property type="entry name" value="GTP-bd_TrmE_N"/>
</dbReference>
<dbReference type="RefSeq" id="WP_089061029.1">
    <property type="nucleotide sequence ID" value="NZ_CP022315.1"/>
</dbReference>
<feature type="binding site" evidence="10">
    <location>
        <position position="234"/>
    </location>
    <ligand>
        <name>Mg(2+)</name>
        <dbReference type="ChEBI" id="CHEBI:18420"/>
    </ligand>
</feature>
<evidence type="ECO:0000256" key="6">
    <source>
        <dbReference type="ARBA" id="ARBA00022801"/>
    </source>
</evidence>
<gene>
    <name evidence="10" type="primary">mnmE</name>
    <name evidence="10" type="synonym">trmE</name>
    <name evidence="13" type="ORF">CFK37_06170</name>
</gene>
<comment type="caution">
    <text evidence="10">Lacks conserved residue(s) required for the propagation of feature annotation.</text>
</comment>
<dbReference type="FunFam" id="3.30.1360.120:FF:000003">
    <property type="entry name" value="tRNA modification GTPase MnmE"/>
    <property type="match status" value="1"/>
</dbReference>
<dbReference type="GO" id="GO:0042802">
    <property type="term" value="F:identical protein binding"/>
    <property type="evidence" value="ECO:0007669"/>
    <property type="project" value="UniProtKB-ARBA"/>
</dbReference>
<evidence type="ECO:0000313" key="14">
    <source>
        <dbReference type="Proteomes" id="UP000198312"/>
    </source>
</evidence>
<dbReference type="PANTHER" id="PTHR42714">
    <property type="entry name" value="TRNA MODIFICATION GTPASE GTPBP3"/>
    <property type="match status" value="1"/>
</dbReference>
<dbReference type="NCBIfam" id="TIGR00450">
    <property type="entry name" value="mnmE_trmE_thdF"/>
    <property type="match status" value="1"/>
</dbReference>
<dbReference type="InterPro" id="IPR004520">
    <property type="entry name" value="GTPase_MnmE"/>
</dbReference>
<keyword evidence="4 10" id="KW-0479">Metal-binding</keyword>
<feature type="binding site" evidence="10">
    <location>
        <begin position="249"/>
        <end position="255"/>
    </location>
    <ligand>
        <name>GTP</name>
        <dbReference type="ChEBI" id="CHEBI:37565"/>
    </ligand>
</feature>
<dbReference type="NCBIfam" id="TIGR00231">
    <property type="entry name" value="small_GTP"/>
    <property type="match status" value="1"/>
</dbReference>
<keyword evidence="14" id="KW-1185">Reference proteome</keyword>
<dbReference type="Proteomes" id="UP000198312">
    <property type="component" value="Chromosome"/>
</dbReference>
<dbReference type="GO" id="GO:0002098">
    <property type="term" value="P:tRNA wobble uridine modification"/>
    <property type="evidence" value="ECO:0007669"/>
    <property type="project" value="TreeGrafter"/>
</dbReference>
<dbReference type="InterPro" id="IPR027368">
    <property type="entry name" value="MnmE_dom2"/>
</dbReference>
<feature type="binding site" evidence="10">
    <location>
        <position position="249"/>
    </location>
    <ligand>
        <name>K(+)</name>
        <dbReference type="ChEBI" id="CHEBI:29103"/>
    </ligand>
</feature>
<evidence type="ECO:0000256" key="1">
    <source>
        <dbReference type="ARBA" id="ARBA00011043"/>
    </source>
</evidence>
<protein>
    <recommendedName>
        <fullName evidence="10">tRNA modification GTPase MnmE</fullName>
        <ecNumber evidence="10">3.6.-.-</ecNumber>
    </recommendedName>
</protein>
<evidence type="ECO:0000256" key="10">
    <source>
        <dbReference type="HAMAP-Rule" id="MF_00379"/>
    </source>
</evidence>
<keyword evidence="8 10" id="KW-0630">Potassium</keyword>
<comment type="cofactor">
    <cofactor evidence="10">
        <name>K(+)</name>
        <dbReference type="ChEBI" id="CHEBI:29103"/>
    </cofactor>
    <text evidence="10">Binds 1 potassium ion per subunit.</text>
</comment>
<dbReference type="GO" id="GO:0030488">
    <property type="term" value="P:tRNA methylation"/>
    <property type="evidence" value="ECO:0007669"/>
    <property type="project" value="TreeGrafter"/>
</dbReference>
<dbReference type="InterPro" id="IPR006073">
    <property type="entry name" value="GTP-bd"/>
</dbReference>
<comment type="function">
    <text evidence="10">Exhibits a very high intrinsic GTPase hydrolysis rate. Involved in the addition of a carboxymethylaminomethyl (cmnm) group at the wobble position (U34) of certain tRNAs, forming tRNA-cmnm(5)s(2)U34.</text>
</comment>
<dbReference type="EMBL" id="CP022315">
    <property type="protein sequence ID" value="ASK61769.1"/>
    <property type="molecule type" value="Genomic_DNA"/>
</dbReference>
<evidence type="ECO:0000313" key="13">
    <source>
        <dbReference type="EMBL" id="ASK61769.1"/>
    </source>
</evidence>
<keyword evidence="3 10" id="KW-0819">tRNA processing</keyword>
<feature type="binding site" evidence="10">
    <location>
        <position position="254"/>
    </location>
    <ligand>
        <name>K(+)</name>
        <dbReference type="ChEBI" id="CHEBI:29103"/>
    </ligand>
</feature>
<dbReference type="InterPro" id="IPR031168">
    <property type="entry name" value="G_TrmE"/>
</dbReference>
<evidence type="ECO:0000256" key="3">
    <source>
        <dbReference type="ARBA" id="ARBA00022694"/>
    </source>
</evidence>
<evidence type="ECO:0000256" key="2">
    <source>
        <dbReference type="ARBA" id="ARBA00022490"/>
    </source>
</evidence>
<evidence type="ECO:0000256" key="8">
    <source>
        <dbReference type="ARBA" id="ARBA00022958"/>
    </source>
</evidence>
<evidence type="ECO:0000256" key="4">
    <source>
        <dbReference type="ARBA" id="ARBA00022723"/>
    </source>
</evidence>
<feature type="binding site" evidence="10">
    <location>
        <position position="458"/>
    </location>
    <ligand>
        <name>(6S)-5-formyl-5,6,7,8-tetrahydrofolate</name>
        <dbReference type="ChEBI" id="CHEBI:57457"/>
    </ligand>
</feature>
<dbReference type="PROSITE" id="PS51709">
    <property type="entry name" value="G_TRME"/>
    <property type="match status" value="1"/>
</dbReference>
<evidence type="ECO:0000256" key="9">
    <source>
        <dbReference type="ARBA" id="ARBA00023134"/>
    </source>
</evidence>
<feature type="binding site" evidence="10">
    <location>
        <position position="22"/>
    </location>
    <ligand>
        <name>(6S)-5-formyl-5,6,7,8-tetrahydrofolate</name>
        <dbReference type="ChEBI" id="CHEBI:57457"/>
    </ligand>
</feature>
<dbReference type="Gene3D" id="3.40.50.300">
    <property type="entry name" value="P-loop containing nucleotide triphosphate hydrolases"/>
    <property type="match status" value="1"/>
</dbReference>
<feature type="binding site" evidence="10">
    <location>
        <position position="84"/>
    </location>
    <ligand>
        <name>(6S)-5-formyl-5,6,7,8-tetrahydrofolate</name>
        <dbReference type="ChEBI" id="CHEBI:57457"/>
    </ligand>
</feature>
<dbReference type="KEGG" id="vil:CFK37_06170"/>
<dbReference type="Gene3D" id="1.20.120.430">
    <property type="entry name" value="tRNA modification GTPase MnmE domain 2"/>
    <property type="match status" value="1"/>
</dbReference>
<feature type="domain" description="TrmE-type G" evidence="12">
    <location>
        <begin position="220"/>
        <end position="379"/>
    </location>
</feature>
<dbReference type="SUPFAM" id="SSF116878">
    <property type="entry name" value="TrmE connector domain"/>
    <property type="match status" value="1"/>
</dbReference>
<dbReference type="CDD" id="cd04164">
    <property type="entry name" value="trmE"/>
    <property type="match status" value="1"/>
</dbReference>
<evidence type="ECO:0000256" key="11">
    <source>
        <dbReference type="RuleBase" id="RU003313"/>
    </source>
</evidence>
<keyword evidence="9 10" id="KW-0342">GTP-binding</keyword>
<dbReference type="NCBIfam" id="NF003661">
    <property type="entry name" value="PRK05291.1-3"/>
    <property type="match status" value="1"/>
</dbReference>
<dbReference type="InterPro" id="IPR027266">
    <property type="entry name" value="TrmE/GcvT-like"/>
</dbReference>
<dbReference type="GO" id="GO:0005525">
    <property type="term" value="F:GTP binding"/>
    <property type="evidence" value="ECO:0007669"/>
    <property type="project" value="UniProtKB-UniRule"/>
</dbReference>
<evidence type="ECO:0000259" key="12">
    <source>
        <dbReference type="PROSITE" id="PS51709"/>
    </source>
</evidence>
<reference evidence="13 14" key="1">
    <citation type="submission" date="2017-07" db="EMBL/GenBank/DDBJ databases">
        <title>Virgibacillus sp. LM2416.</title>
        <authorList>
            <person name="Tak E.J."/>
            <person name="Bae J.-W."/>
        </authorList>
    </citation>
    <scope>NUCLEOTIDE SEQUENCE [LARGE SCALE GENOMIC DNA]</scope>
    <source>
        <strain evidence="13 14">LM2416</strain>
    </source>
</reference>
<name>A0A220U120_9BACI</name>
<dbReference type="SUPFAM" id="SSF52540">
    <property type="entry name" value="P-loop containing nucleoside triphosphate hydrolases"/>
    <property type="match status" value="1"/>
</dbReference>
<feature type="binding site" evidence="10">
    <location>
        <position position="251"/>
    </location>
    <ligand>
        <name>K(+)</name>
        <dbReference type="ChEBI" id="CHEBI:29103"/>
    </ligand>
</feature>
<keyword evidence="6 10" id="KW-0378">Hydrolase</keyword>
<dbReference type="PANTHER" id="PTHR42714:SF2">
    <property type="entry name" value="TRNA MODIFICATION GTPASE GTPBP3, MITOCHONDRIAL"/>
    <property type="match status" value="1"/>
</dbReference>
<dbReference type="OrthoDB" id="9805918at2"/>
<proteinExistence type="inferred from homology"/>
<comment type="subcellular location">
    <subcellularLocation>
        <location evidence="10">Cytoplasm</location>
    </subcellularLocation>
</comment>
<dbReference type="GO" id="GO:0046872">
    <property type="term" value="F:metal ion binding"/>
    <property type="evidence" value="ECO:0007669"/>
    <property type="project" value="UniProtKB-KW"/>
</dbReference>
<accession>A0A220U120</accession>
<evidence type="ECO:0000256" key="7">
    <source>
        <dbReference type="ARBA" id="ARBA00022842"/>
    </source>
</evidence>
<dbReference type="AlphaFoldDB" id="A0A220U120"/>
<dbReference type="GO" id="GO:0003924">
    <property type="term" value="F:GTPase activity"/>
    <property type="evidence" value="ECO:0007669"/>
    <property type="project" value="UniProtKB-UniRule"/>
</dbReference>
<dbReference type="Pfam" id="PF10396">
    <property type="entry name" value="TrmE_N"/>
    <property type="match status" value="1"/>
</dbReference>
<keyword evidence="5 10" id="KW-0547">Nucleotide-binding</keyword>
<dbReference type="HAMAP" id="MF_00379">
    <property type="entry name" value="GTPase_MnmE"/>
    <property type="match status" value="1"/>
</dbReference>
<dbReference type="InterPro" id="IPR027417">
    <property type="entry name" value="P-loop_NTPase"/>
</dbReference>
<evidence type="ECO:0000256" key="5">
    <source>
        <dbReference type="ARBA" id="ARBA00022741"/>
    </source>
</evidence>
<keyword evidence="2 10" id="KW-0963">Cytoplasm</keyword>
<dbReference type="Gene3D" id="3.30.1360.120">
    <property type="entry name" value="Probable tRNA modification gtpase trme, domain 1"/>
    <property type="match status" value="1"/>
</dbReference>
<dbReference type="CDD" id="cd14858">
    <property type="entry name" value="TrmE_N"/>
    <property type="match status" value="1"/>
</dbReference>
<feature type="binding site" evidence="10">
    <location>
        <position position="255"/>
    </location>
    <ligand>
        <name>Mg(2+)</name>
        <dbReference type="ChEBI" id="CHEBI:18420"/>
    </ligand>
</feature>
<dbReference type="InterPro" id="IPR005225">
    <property type="entry name" value="Small_GTP-bd"/>
</dbReference>
<feature type="binding site" evidence="10">
    <location>
        <begin position="274"/>
        <end position="277"/>
    </location>
    <ligand>
        <name>GTP</name>
        <dbReference type="ChEBI" id="CHEBI:37565"/>
    </ligand>
</feature>
<dbReference type="Pfam" id="PF12631">
    <property type="entry name" value="MnmE_helical"/>
    <property type="match status" value="1"/>
</dbReference>
<keyword evidence="7 10" id="KW-0460">Magnesium</keyword>
<dbReference type="InterPro" id="IPR025867">
    <property type="entry name" value="MnmE_helical"/>
</dbReference>